<proteinExistence type="predicted"/>
<organism evidence="2 5">
    <name type="scientific">Pseudoalteromonas aurantia</name>
    <dbReference type="NCBI Taxonomy" id="43654"/>
    <lineage>
        <taxon>Bacteria</taxon>
        <taxon>Pseudomonadati</taxon>
        <taxon>Pseudomonadota</taxon>
        <taxon>Gammaproteobacteria</taxon>
        <taxon>Alteromonadales</taxon>
        <taxon>Pseudoalteromonadaceae</taxon>
        <taxon>Pseudoalteromonas</taxon>
    </lineage>
</organism>
<dbReference type="AlphaFoldDB" id="A0A5S3V3Y0"/>
<dbReference type="EMBL" id="PNBW01000015">
    <property type="protein sequence ID" value="TMO78313.1"/>
    <property type="molecule type" value="Genomic_DNA"/>
</dbReference>
<accession>A0A5S3V3Y0</accession>
<evidence type="ECO:0000313" key="5">
    <source>
        <dbReference type="Proteomes" id="UP000307217"/>
    </source>
</evidence>
<reference evidence="5" key="2">
    <citation type="submission" date="2019-06" db="EMBL/GenBank/DDBJ databases">
        <title>Co-occurence of chitin degradation, pigmentation and bioactivity in marine Pseudoalteromonas.</title>
        <authorList>
            <person name="Sonnenschein E.C."/>
            <person name="Bech P.K."/>
        </authorList>
    </citation>
    <scope>NUCLEOTIDE SEQUENCE [LARGE SCALE GENOMIC DNA]</scope>
    <source>
        <strain evidence="5">S3790</strain>
    </source>
</reference>
<evidence type="ECO:0000313" key="3">
    <source>
        <dbReference type="EMBL" id="TMO78313.1"/>
    </source>
</evidence>
<keyword evidence="4" id="KW-1185">Reference proteome</keyword>
<dbReference type="RefSeq" id="WP_138593001.1">
    <property type="nucleotide sequence ID" value="NZ_PNBW01000015.1"/>
</dbReference>
<dbReference type="OrthoDB" id="119951at2"/>
<evidence type="ECO:0000256" key="1">
    <source>
        <dbReference type="SAM" id="SignalP"/>
    </source>
</evidence>
<evidence type="ECO:0008006" key="6">
    <source>
        <dbReference type="Google" id="ProtNLM"/>
    </source>
</evidence>
<comment type="caution">
    <text evidence="2">The sequence shown here is derived from an EMBL/GenBank/DDBJ whole genome shotgun (WGS) entry which is preliminary data.</text>
</comment>
<dbReference type="Proteomes" id="UP000307217">
    <property type="component" value="Unassembled WGS sequence"/>
</dbReference>
<gene>
    <name evidence="2" type="ORF">CWC19_17210</name>
    <name evidence="3" type="ORF">CWC20_02030</name>
</gene>
<protein>
    <recommendedName>
        <fullName evidence="6">YceI family protein</fullName>
    </recommendedName>
</protein>
<feature type="signal peptide" evidence="1">
    <location>
        <begin position="1"/>
        <end position="18"/>
    </location>
</feature>
<keyword evidence="1" id="KW-0732">Signal</keyword>
<feature type="chain" id="PRO_5024336777" description="YceI family protein" evidence="1">
    <location>
        <begin position="19"/>
        <end position="214"/>
    </location>
</feature>
<sequence length="214" mass="23685">MKWFTILVSVLMCGSVNAADKWRGLLEIQPNVFLTIGLNVDITKNEMTLDSPNQGSFGKTPTEFTVSETKIAFKDTRIQAEFTGEIEGDKLVGSFTQGRVMPLTLHKLSEQDLMSLEFEGSYFGDLDLNGKPLPVVVQVAVVANGFYTSLDSPAQQSFGIPLNEFTIDNKRMTFSSNMIGAQFEGQLGKEGYQGKFVQGFEMPLTLKKNVFNTL</sequence>
<evidence type="ECO:0000313" key="4">
    <source>
        <dbReference type="Proteomes" id="UP000307164"/>
    </source>
</evidence>
<dbReference type="Proteomes" id="UP000307164">
    <property type="component" value="Unassembled WGS sequence"/>
</dbReference>
<reference evidence="4 5" key="1">
    <citation type="submission" date="2018-01" db="EMBL/GenBank/DDBJ databases">
        <authorList>
            <person name="Paulsen S."/>
            <person name="Gram L.K."/>
        </authorList>
    </citation>
    <scope>NUCLEOTIDE SEQUENCE [LARGE SCALE GENOMIC DNA]</scope>
    <source>
        <strain evidence="2 5">S3790</strain>
        <strain evidence="3 4">S3895</strain>
    </source>
</reference>
<dbReference type="EMBL" id="PNBX01000085">
    <property type="protein sequence ID" value="TMO65745.1"/>
    <property type="molecule type" value="Genomic_DNA"/>
</dbReference>
<reference evidence="2" key="3">
    <citation type="submission" date="2019-09" db="EMBL/GenBank/DDBJ databases">
        <title>Co-occurence of chitin degradation, pigmentation and bioactivity in marine Pseudoalteromonas.</title>
        <authorList>
            <person name="Sonnenschein E.C."/>
            <person name="Bech P.K."/>
        </authorList>
    </citation>
    <scope>NUCLEOTIDE SEQUENCE</scope>
    <source>
        <strain evidence="2">S3790</strain>
        <strain evidence="3 4">S3895</strain>
    </source>
</reference>
<evidence type="ECO:0000313" key="2">
    <source>
        <dbReference type="EMBL" id="TMO65745.1"/>
    </source>
</evidence>
<name>A0A5S3V3Y0_9GAMM</name>